<dbReference type="AlphaFoldDB" id="A0A9N9HKY3"/>
<reference evidence="6" key="1">
    <citation type="submission" date="2021-06" db="EMBL/GenBank/DDBJ databases">
        <authorList>
            <person name="Kallberg Y."/>
            <person name="Tangrot J."/>
            <person name="Rosling A."/>
        </authorList>
    </citation>
    <scope>NUCLEOTIDE SEQUENCE</scope>
    <source>
        <strain evidence="6">IN212</strain>
    </source>
</reference>
<keyword evidence="7" id="KW-1185">Reference proteome</keyword>
<feature type="non-terminal residue" evidence="6">
    <location>
        <position position="1"/>
    </location>
</feature>
<dbReference type="SMART" id="SM00547">
    <property type="entry name" value="ZnF_RBZ"/>
    <property type="match status" value="2"/>
</dbReference>
<dbReference type="Proteomes" id="UP000789396">
    <property type="component" value="Unassembled WGS sequence"/>
</dbReference>
<dbReference type="GO" id="GO:0008270">
    <property type="term" value="F:zinc ion binding"/>
    <property type="evidence" value="ECO:0007669"/>
    <property type="project" value="UniProtKB-KW"/>
</dbReference>
<dbReference type="SUPFAM" id="SSF90209">
    <property type="entry name" value="Ran binding protein zinc finger-like"/>
    <property type="match status" value="2"/>
</dbReference>
<keyword evidence="3" id="KW-0862">Zinc</keyword>
<keyword evidence="2 4" id="KW-0863">Zinc-finger</keyword>
<protein>
    <submittedName>
        <fullName evidence="6">3301_t:CDS:1</fullName>
    </submittedName>
</protein>
<dbReference type="InterPro" id="IPR001876">
    <property type="entry name" value="Znf_RanBP2"/>
</dbReference>
<proteinExistence type="predicted"/>
<feature type="domain" description="RanBP2-type" evidence="5">
    <location>
        <begin position="78"/>
        <end position="107"/>
    </location>
</feature>
<feature type="domain" description="RanBP2-type" evidence="5">
    <location>
        <begin position="107"/>
        <end position="135"/>
    </location>
</feature>
<name>A0A9N9HKY3_9GLOM</name>
<evidence type="ECO:0000256" key="4">
    <source>
        <dbReference type="PROSITE-ProRule" id="PRU00322"/>
    </source>
</evidence>
<accession>A0A9N9HKY3</accession>
<dbReference type="Gene3D" id="2.30.30.380">
    <property type="entry name" value="Zn-finger domain of Sec23/24"/>
    <property type="match status" value="1"/>
</dbReference>
<evidence type="ECO:0000256" key="3">
    <source>
        <dbReference type="ARBA" id="ARBA00022833"/>
    </source>
</evidence>
<sequence>ESIVTNDDMEIDTIVGSEQSGDNYESNNISRASYWGSLSTADEISGNDYEHLPTEEEAFRQALTSQAINSEQVYDVQPIETWSCPKCTYKNNLLSLECEICLNVRPDANQWDCPVCAFRNESDIVMCIGCEYLKD</sequence>
<keyword evidence="1" id="KW-0479">Metal-binding</keyword>
<evidence type="ECO:0000313" key="6">
    <source>
        <dbReference type="EMBL" id="CAG8684255.1"/>
    </source>
</evidence>
<evidence type="ECO:0000313" key="7">
    <source>
        <dbReference type="Proteomes" id="UP000789396"/>
    </source>
</evidence>
<dbReference type="PROSITE" id="PS50199">
    <property type="entry name" value="ZF_RANBP2_2"/>
    <property type="match status" value="2"/>
</dbReference>
<evidence type="ECO:0000259" key="5">
    <source>
        <dbReference type="PROSITE" id="PS50199"/>
    </source>
</evidence>
<evidence type="ECO:0000256" key="2">
    <source>
        <dbReference type="ARBA" id="ARBA00022771"/>
    </source>
</evidence>
<organism evidence="6 7">
    <name type="scientific">Racocetra fulgida</name>
    <dbReference type="NCBI Taxonomy" id="60492"/>
    <lineage>
        <taxon>Eukaryota</taxon>
        <taxon>Fungi</taxon>
        <taxon>Fungi incertae sedis</taxon>
        <taxon>Mucoromycota</taxon>
        <taxon>Glomeromycotina</taxon>
        <taxon>Glomeromycetes</taxon>
        <taxon>Diversisporales</taxon>
        <taxon>Gigasporaceae</taxon>
        <taxon>Racocetra</taxon>
    </lineage>
</organism>
<gene>
    <name evidence="6" type="ORF">RFULGI_LOCUS9747</name>
</gene>
<comment type="caution">
    <text evidence="6">The sequence shown here is derived from an EMBL/GenBank/DDBJ whole genome shotgun (WGS) entry which is preliminary data.</text>
</comment>
<dbReference type="Pfam" id="PF00641">
    <property type="entry name" value="Zn_ribbon_RanBP"/>
    <property type="match status" value="2"/>
</dbReference>
<dbReference type="EMBL" id="CAJVPZ010018058">
    <property type="protein sequence ID" value="CAG8684255.1"/>
    <property type="molecule type" value="Genomic_DNA"/>
</dbReference>
<evidence type="ECO:0000256" key="1">
    <source>
        <dbReference type="ARBA" id="ARBA00022723"/>
    </source>
</evidence>
<dbReference type="InterPro" id="IPR036443">
    <property type="entry name" value="Znf_RanBP2_sf"/>
</dbReference>
<dbReference type="Gene3D" id="4.10.1060.10">
    <property type="entry name" value="Zinc finger, RanBP2-type"/>
    <property type="match status" value="1"/>
</dbReference>
<dbReference type="PROSITE" id="PS01358">
    <property type="entry name" value="ZF_RANBP2_1"/>
    <property type="match status" value="2"/>
</dbReference>
<dbReference type="OrthoDB" id="261960at2759"/>